<evidence type="ECO:0000259" key="3">
    <source>
        <dbReference type="SMART" id="SM00382"/>
    </source>
</evidence>
<reference evidence="4" key="2">
    <citation type="journal article" date="2019" name="IMA Fungus">
        <title>Genome sequencing and comparison of five Tilletia species to identify candidate genes for the detection of regulated species infecting wheat.</title>
        <authorList>
            <person name="Nguyen H.D.T."/>
            <person name="Sultana T."/>
            <person name="Kesanakurti P."/>
            <person name="Hambleton S."/>
        </authorList>
    </citation>
    <scope>NUCLEOTIDE SEQUENCE</scope>
    <source>
        <strain evidence="4">DAOMC 236416</strain>
    </source>
</reference>
<evidence type="ECO:0000256" key="2">
    <source>
        <dbReference type="SAM" id="MobiDB-lite"/>
    </source>
</evidence>
<dbReference type="InterPro" id="IPR003593">
    <property type="entry name" value="AAA+_ATPase"/>
</dbReference>
<dbReference type="GO" id="GO:0016787">
    <property type="term" value="F:hydrolase activity"/>
    <property type="evidence" value="ECO:0007669"/>
    <property type="project" value="UniProtKB-KW"/>
</dbReference>
<comment type="catalytic activity">
    <reaction evidence="1">
        <text>ATP + H2O = ADP + phosphate + H(+)</text>
        <dbReference type="Rhea" id="RHEA:13065"/>
        <dbReference type="ChEBI" id="CHEBI:15377"/>
        <dbReference type="ChEBI" id="CHEBI:15378"/>
        <dbReference type="ChEBI" id="CHEBI:30616"/>
        <dbReference type="ChEBI" id="CHEBI:43474"/>
        <dbReference type="ChEBI" id="CHEBI:456216"/>
        <dbReference type="EC" id="5.6.2.3"/>
    </reaction>
</comment>
<reference evidence="4" key="1">
    <citation type="submission" date="2016-04" db="EMBL/GenBank/DDBJ databases">
        <authorList>
            <person name="Nguyen H.D."/>
            <person name="Samba Siva P."/>
            <person name="Cullis J."/>
            <person name="Levesque C.A."/>
            <person name="Hambleton S."/>
        </authorList>
    </citation>
    <scope>NUCLEOTIDE SEQUENCE</scope>
    <source>
        <strain evidence="4">DAOMC 236416</strain>
    </source>
</reference>
<dbReference type="GO" id="GO:0006281">
    <property type="term" value="P:DNA repair"/>
    <property type="evidence" value="ECO:0007669"/>
    <property type="project" value="UniProtKB-KW"/>
</dbReference>
<feature type="region of interest" description="Disordered" evidence="2">
    <location>
        <begin position="556"/>
        <end position="627"/>
    </location>
</feature>
<feature type="region of interest" description="Disordered" evidence="2">
    <location>
        <begin position="653"/>
        <end position="673"/>
    </location>
</feature>
<comment type="caution">
    <text evidence="4">The sequence shown here is derived from an EMBL/GenBank/DDBJ whole genome shotgun (WGS) entry which is preliminary data.</text>
</comment>
<name>A0A8T8SPJ1_9BASI</name>
<keyword evidence="1" id="KW-0347">Helicase</keyword>
<dbReference type="Proteomes" id="UP000077521">
    <property type="component" value="Unassembled WGS sequence"/>
</dbReference>
<dbReference type="GO" id="GO:0005524">
    <property type="term" value="F:ATP binding"/>
    <property type="evidence" value="ECO:0007669"/>
    <property type="project" value="UniProtKB-KW"/>
</dbReference>
<keyword evidence="1" id="KW-0547">Nucleotide-binding</keyword>
<keyword evidence="1" id="KW-0067">ATP-binding</keyword>
<feature type="compositionally biased region" description="Basic and acidic residues" evidence="2">
    <location>
        <begin position="590"/>
        <end position="602"/>
    </location>
</feature>
<dbReference type="GO" id="GO:0000723">
    <property type="term" value="P:telomere maintenance"/>
    <property type="evidence" value="ECO:0007669"/>
    <property type="project" value="InterPro"/>
</dbReference>
<proteinExistence type="inferred from homology"/>
<comment type="similarity">
    <text evidence="1">Belongs to the helicase family.</text>
</comment>
<dbReference type="GO" id="GO:0043139">
    <property type="term" value="F:5'-3' DNA helicase activity"/>
    <property type="evidence" value="ECO:0007669"/>
    <property type="project" value="UniProtKB-EC"/>
</dbReference>
<keyword evidence="5" id="KW-1185">Reference proteome</keyword>
<dbReference type="CDD" id="cd18809">
    <property type="entry name" value="SF1_C_RecD"/>
    <property type="match status" value="1"/>
</dbReference>
<dbReference type="InterPro" id="IPR051055">
    <property type="entry name" value="PIF1_helicase"/>
</dbReference>
<dbReference type="Pfam" id="PF05970">
    <property type="entry name" value="PIF1"/>
    <property type="match status" value="1"/>
</dbReference>
<keyword evidence="1" id="KW-0233">DNA recombination</keyword>
<keyword evidence="1" id="KW-0234">DNA repair</keyword>
<dbReference type="InterPro" id="IPR027417">
    <property type="entry name" value="P-loop_NTPase"/>
</dbReference>
<evidence type="ECO:0000256" key="1">
    <source>
        <dbReference type="RuleBase" id="RU363044"/>
    </source>
</evidence>
<dbReference type="InterPro" id="IPR010285">
    <property type="entry name" value="DNA_helicase_pif1-like_DEAD"/>
</dbReference>
<feature type="region of interest" description="Disordered" evidence="2">
    <location>
        <begin position="360"/>
        <end position="387"/>
    </location>
</feature>
<dbReference type="SMART" id="SM00382">
    <property type="entry name" value="AAA"/>
    <property type="match status" value="1"/>
</dbReference>
<dbReference type="PANTHER" id="PTHR47642:SF5">
    <property type="entry name" value="ATP-DEPENDENT DNA HELICASE"/>
    <property type="match status" value="1"/>
</dbReference>
<dbReference type="EMBL" id="LWDF02000645">
    <property type="protein sequence ID" value="KAE8244483.1"/>
    <property type="molecule type" value="Genomic_DNA"/>
</dbReference>
<feature type="domain" description="AAA+ ATPase" evidence="3">
    <location>
        <begin position="43"/>
        <end position="200"/>
    </location>
</feature>
<dbReference type="SUPFAM" id="SSF52540">
    <property type="entry name" value="P-loop containing nucleoside triphosphate hydrolases"/>
    <property type="match status" value="2"/>
</dbReference>
<accession>A0A8T8SPJ1</accession>
<evidence type="ECO:0000313" key="5">
    <source>
        <dbReference type="Proteomes" id="UP000077521"/>
    </source>
</evidence>
<dbReference type="PANTHER" id="PTHR47642">
    <property type="entry name" value="ATP-DEPENDENT DNA HELICASE"/>
    <property type="match status" value="1"/>
</dbReference>
<dbReference type="GO" id="GO:0006310">
    <property type="term" value="P:DNA recombination"/>
    <property type="evidence" value="ECO:0007669"/>
    <property type="project" value="UniProtKB-KW"/>
</dbReference>
<evidence type="ECO:0000313" key="4">
    <source>
        <dbReference type="EMBL" id="KAE8244483.1"/>
    </source>
</evidence>
<dbReference type="AlphaFoldDB" id="A0A8T8SPJ1"/>
<dbReference type="Gene3D" id="3.40.50.300">
    <property type="entry name" value="P-loop containing nucleotide triphosphate hydrolases"/>
    <property type="match status" value="1"/>
</dbReference>
<dbReference type="EC" id="5.6.2.3" evidence="1"/>
<feature type="compositionally biased region" description="Acidic residues" evidence="2">
    <location>
        <begin position="563"/>
        <end position="576"/>
    </location>
</feature>
<organism evidence="4 5">
    <name type="scientific">Tilletia indica</name>
    <dbReference type="NCBI Taxonomy" id="43049"/>
    <lineage>
        <taxon>Eukaryota</taxon>
        <taxon>Fungi</taxon>
        <taxon>Dikarya</taxon>
        <taxon>Basidiomycota</taxon>
        <taxon>Ustilaginomycotina</taxon>
        <taxon>Exobasidiomycetes</taxon>
        <taxon>Tilletiales</taxon>
        <taxon>Tilletiaceae</taxon>
        <taxon>Tilletia</taxon>
    </lineage>
</organism>
<sequence>MPRPKHAKTELPGLLARPDHGLRLPYTFFSAAQRAIVEYAVKRRGRTFFTGPAGTGKTEVLREIIHQLQRSSEPGTVAVVAPTGLAAIAIGGVTMHSWLGISGTEWDEKDAAALARTIESRPKAKERVEKAKHLIIDEVSYLSGPAFERLAWVLSLVRKKPATFGGLQLVATGDFYQLGPITPTRLGTGARSAVPVPYAFETLVWEHAFERRFLLEESFRTRGDPEWARILAEVRVGRVSEDTLDILRSLERPISGLAEGTIPIQICPTRAQVETRNEEALQAQGRRTWSWRAVDEGDPGANLFAECPSPEVLTLSMGTYVVLTKTMPEWNLLNGMAGQVVRIISRRNWQFLVGREPTPYPTHRSEADIRGWGQATSPEEDKAAQRRQLRERIAGVAPRGKRGLTSPDAEWPVVRFPFSAAEGGPRDVMIQMARWDAHTYLMGPGGKKEVAPSRRQVPLALGWATTIHKAQGLSASNCIVDLRQIFAPGQLYVALSRVPSRDRLQLIGVEALTATVQMLSQPKVDRFQEVLEDEIRGRTVREAALAGSKPAIITLQRKKEEVTGSEETDDSGEDNELGFNAGVDGTDNASDPKRHLAEKLEDAFFSDVDDESPEPAVSEGGDDLSPMKRVRLHDQESEEWSLEKAWVPPKRKRILGLPTPGFMGAPNPFTDTR</sequence>
<protein>
    <recommendedName>
        <fullName evidence="1">ATP-dependent DNA helicase</fullName>
        <ecNumber evidence="1">5.6.2.3</ecNumber>
    </recommendedName>
</protein>
<keyword evidence="1" id="KW-0378">Hydrolase</keyword>
<gene>
    <name evidence="4" type="ORF">A4X13_0g6567</name>
</gene>
<comment type="cofactor">
    <cofactor evidence="1">
        <name>Mg(2+)</name>
        <dbReference type="ChEBI" id="CHEBI:18420"/>
    </cofactor>
</comment>
<keyword evidence="1" id="KW-0227">DNA damage</keyword>